<dbReference type="AlphaFoldDB" id="A0A165AA19"/>
<accession>A0A165AA19</accession>
<dbReference type="Proteomes" id="UP000077755">
    <property type="component" value="Chromosome 4"/>
</dbReference>
<dbReference type="EMBL" id="CP093346">
    <property type="protein sequence ID" value="WOG95965.1"/>
    <property type="molecule type" value="Genomic_DNA"/>
</dbReference>
<reference evidence="2" key="1">
    <citation type="journal article" date="2016" name="Nat. Genet.">
        <title>A high-quality carrot genome assembly provides new insights into carotenoid accumulation and asterid genome evolution.</title>
        <authorList>
            <person name="Iorizzo M."/>
            <person name="Ellison S."/>
            <person name="Senalik D."/>
            <person name="Zeng P."/>
            <person name="Satapoomin P."/>
            <person name="Huang J."/>
            <person name="Bowman M."/>
            <person name="Iovene M."/>
            <person name="Sanseverino W."/>
            <person name="Cavagnaro P."/>
            <person name="Yildiz M."/>
            <person name="Macko-Podgorni A."/>
            <person name="Moranska E."/>
            <person name="Grzebelus E."/>
            <person name="Grzebelus D."/>
            <person name="Ashrafi H."/>
            <person name="Zheng Z."/>
            <person name="Cheng S."/>
            <person name="Spooner D."/>
            <person name="Van Deynze A."/>
            <person name="Simon P."/>
        </authorList>
    </citation>
    <scope>NUCLEOTIDE SEQUENCE</scope>
    <source>
        <tissue evidence="2">Leaf</tissue>
    </source>
</reference>
<gene>
    <name evidence="2" type="ORF">DCAR_0415295</name>
</gene>
<keyword evidence="3" id="KW-1185">Reference proteome</keyword>
<feature type="compositionally biased region" description="Basic and acidic residues" evidence="1">
    <location>
        <begin position="139"/>
        <end position="157"/>
    </location>
</feature>
<sequence length="224" mass="24810">MDSAGITNNDSVTAGRVNQRERFSVDLTPGHTNIVSLKKLRREAGEVVSDDSLEEENEAEKYIFAIVPKNKRSGALPKHKRSGALLVRDTVALNIGKIKQSESSNPEDPVQLENNSKDKGKKISSSENLKIQNHKSRQHERSMSKQVTEQRLERTTSSEHLTVAPKSGDDGLDKSILQLENLVTHSKTPLTDVQGPDASLLDKEIQLSPELKQNLAEVARSTVW</sequence>
<protein>
    <submittedName>
        <fullName evidence="2">Uncharacterized protein</fullName>
    </submittedName>
</protein>
<reference evidence="2" key="2">
    <citation type="submission" date="2022-03" db="EMBL/GenBank/DDBJ databases">
        <title>Draft title - Genomic analysis of global carrot germplasm unveils the trajectory of domestication and the origin of high carotenoid orange carrot.</title>
        <authorList>
            <person name="Iorizzo M."/>
            <person name="Ellison S."/>
            <person name="Senalik D."/>
            <person name="Macko-Podgorni A."/>
            <person name="Grzebelus D."/>
            <person name="Bostan H."/>
            <person name="Rolling W."/>
            <person name="Curaba J."/>
            <person name="Simon P."/>
        </authorList>
    </citation>
    <scope>NUCLEOTIDE SEQUENCE</scope>
    <source>
        <tissue evidence="2">Leaf</tissue>
    </source>
</reference>
<feature type="region of interest" description="Disordered" evidence="1">
    <location>
        <begin position="97"/>
        <end position="172"/>
    </location>
</feature>
<evidence type="ECO:0000313" key="2">
    <source>
        <dbReference type="EMBL" id="WOG95965.1"/>
    </source>
</evidence>
<dbReference type="Gramene" id="KZM97175">
    <property type="protein sequence ID" value="KZM97175"/>
    <property type="gene ID" value="DCAR_015463"/>
</dbReference>
<name>A0A165AA19_DAUCS</name>
<evidence type="ECO:0000313" key="3">
    <source>
        <dbReference type="Proteomes" id="UP000077755"/>
    </source>
</evidence>
<evidence type="ECO:0000256" key="1">
    <source>
        <dbReference type="SAM" id="MobiDB-lite"/>
    </source>
</evidence>
<proteinExistence type="predicted"/>
<organism evidence="2 3">
    <name type="scientific">Daucus carota subsp. sativus</name>
    <name type="common">Carrot</name>
    <dbReference type="NCBI Taxonomy" id="79200"/>
    <lineage>
        <taxon>Eukaryota</taxon>
        <taxon>Viridiplantae</taxon>
        <taxon>Streptophyta</taxon>
        <taxon>Embryophyta</taxon>
        <taxon>Tracheophyta</taxon>
        <taxon>Spermatophyta</taxon>
        <taxon>Magnoliopsida</taxon>
        <taxon>eudicotyledons</taxon>
        <taxon>Gunneridae</taxon>
        <taxon>Pentapetalae</taxon>
        <taxon>asterids</taxon>
        <taxon>campanulids</taxon>
        <taxon>Apiales</taxon>
        <taxon>Apiaceae</taxon>
        <taxon>Apioideae</taxon>
        <taxon>Scandiceae</taxon>
        <taxon>Daucinae</taxon>
        <taxon>Daucus</taxon>
        <taxon>Daucus sect. Daucus</taxon>
    </lineage>
</organism>